<gene>
    <name evidence="1" type="ORF">DESME_06955</name>
</gene>
<sequence length="168" mass="20124">MLECLAPMLLSQKPAELLNIELHKVSWGEFRMRLTQIPDIEVFEVRKIKQYQQILFYNKKVLARRLINPISQEFLQQINYPPSSSLEDYLEQLIEKIRFRNFPHEVGLFLGYPLKDVLGFMGLAPLPFVKTQGWRVYGDERLSDEWFEKYQLARRLMNKAIFERWLSI</sequence>
<evidence type="ECO:0000313" key="2">
    <source>
        <dbReference type="Proteomes" id="UP000010847"/>
    </source>
</evidence>
<evidence type="ECO:0000313" key="1">
    <source>
        <dbReference type="EMBL" id="AHF06829.1"/>
    </source>
</evidence>
<protein>
    <recommendedName>
        <fullName evidence="3">DUF3793 domain-containing protein</fullName>
    </recommendedName>
</protein>
<reference evidence="1 2" key="1">
    <citation type="submission" date="2013-12" db="EMBL/GenBank/DDBJ databases">
        <authorList>
            <consortium name="DOE Joint Genome Institute"/>
            <person name="Smidt H."/>
            <person name="Huntemann M."/>
            <person name="Han J."/>
            <person name="Chen A."/>
            <person name="Kyrpides N."/>
            <person name="Mavromatis K."/>
            <person name="Markowitz V."/>
            <person name="Palaniappan K."/>
            <person name="Ivanova N."/>
            <person name="Schaumberg A."/>
            <person name="Pati A."/>
            <person name="Liolios K."/>
            <person name="Nordberg H.P."/>
            <person name="Cantor M.N."/>
            <person name="Hua S.X."/>
            <person name="Woyke T."/>
        </authorList>
    </citation>
    <scope>NUCLEOTIDE SEQUENCE [LARGE SCALE GENOMIC DNA]</scope>
    <source>
        <strain evidence="2">DSM 15288</strain>
    </source>
</reference>
<proteinExistence type="predicted"/>
<organism evidence="1 2">
    <name type="scientific">Desulfitobacterium metallireducens DSM 15288</name>
    <dbReference type="NCBI Taxonomy" id="871968"/>
    <lineage>
        <taxon>Bacteria</taxon>
        <taxon>Bacillati</taxon>
        <taxon>Bacillota</taxon>
        <taxon>Clostridia</taxon>
        <taxon>Eubacteriales</taxon>
        <taxon>Desulfitobacteriaceae</taxon>
        <taxon>Desulfitobacterium</taxon>
    </lineage>
</organism>
<dbReference type="EMBL" id="CP007032">
    <property type="protein sequence ID" value="AHF06829.1"/>
    <property type="molecule type" value="Genomic_DNA"/>
</dbReference>
<dbReference type="HOGENOM" id="CLU_080981_1_0_9"/>
<keyword evidence="2" id="KW-1185">Reference proteome</keyword>
<dbReference type="AlphaFoldDB" id="W0EC99"/>
<dbReference type="eggNOG" id="ENOG50331N7">
    <property type="taxonomic scope" value="Bacteria"/>
</dbReference>
<accession>W0EC99</accession>
<name>W0EC99_9FIRM</name>
<dbReference type="InterPro" id="IPR024523">
    <property type="entry name" value="DUF3793"/>
</dbReference>
<dbReference type="Pfam" id="PF12672">
    <property type="entry name" value="DUF3793"/>
    <property type="match status" value="1"/>
</dbReference>
<dbReference type="STRING" id="871968.DESME_06955"/>
<dbReference type="Proteomes" id="UP000010847">
    <property type="component" value="Chromosome"/>
</dbReference>
<dbReference type="KEGG" id="dmt:DESME_06955"/>
<evidence type="ECO:0008006" key="3">
    <source>
        <dbReference type="Google" id="ProtNLM"/>
    </source>
</evidence>